<dbReference type="Pfam" id="PF17201">
    <property type="entry name" value="Cache_3-Cache_2"/>
    <property type="match status" value="1"/>
</dbReference>
<evidence type="ECO:0000256" key="2">
    <source>
        <dbReference type="ARBA" id="ARBA00022500"/>
    </source>
</evidence>
<keyword evidence="10" id="KW-0807">Transducer</keyword>
<dbReference type="SUPFAM" id="SSF58104">
    <property type="entry name" value="Methyl-accepting chemotaxis protein (MCP) signaling domain"/>
    <property type="match status" value="1"/>
</dbReference>
<keyword evidence="16" id="KW-1185">Reference proteome</keyword>
<dbReference type="InterPro" id="IPR004089">
    <property type="entry name" value="MCPsignal_dom"/>
</dbReference>
<evidence type="ECO:0000313" key="15">
    <source>
        <dbReference type="EMBL" id="BCO27671.1"/>
    </source>
</evidence>
<dbReference type="Gene3D" id="1.20.120.1530">
    <property type="match status" value="1"/>
</dbReference>
<dbReference type="CDD" id="cd06225">
    <property type="entry name" value="HAMP"/>
    <property type="match status" value="1"/>
</dbReference>
<dbReference type="Proteomes" id="UP000824366">
    <property type="component" value="Chromosome"/>
</dbReference>
<keyword evidence="12" id="KW-0472">Membrane</keyword>
<evidence type="ECO:0000256" key="8">
    <source>
        <dbReference type="ARBA" id="ARBA00023012"/>
    </source>
</evidence>
<protein>
    <recommendedName>
        <fullName evidence="17">Methyl-accepting chemotaxis protein</fullName>
    </recommendedName>
</protein>
<keyword evidence="2" id="KW-0145">Chemotaxis</keyword>
<name>A0ABN6D6P1_9BURK</name>
<evidence type="ECO:0000259" key="14">
    <source>
        <dbReference type="PROSITE" id="PS50885"/>
    </source>
</evidence>
<evidence type="ECO:0000313" key="16">
    <source>
        <dbReference type="Proteomes" id="UP000824366"/>
    </source>
</evidence>
<keyword evidence="8" id="KW-0902">Two-component regulatory system</keyword>
<comment type="subcellular location">
    <subcellularLocation>
        <location evidence="1">Membrane</location>
    </subcellularLocation>
</comment>
<feature type="domain" description="HAMP" evidence="14">
    <location>
        <begin position="668"/>
        <end position="714"/>
    </location>
</feature>
<dbReference type="InterPro" id="IPR003660">
    <property type="entry name" value="HAMP_dom"/>
</dbReference>
<evidence type="ECO:0000256" key="5">
    <source>
        <dbReference type="ARBA" id="ARBA00022741"/>
    </source>
</evidence>
<accession>A0ABN6D6P1</accession>
<gene>
    <name evidence="15" type="ORF">MIZ03_2560</name>
</gene>
<reference evidence="15 16" key="1">
    <citation type="journal article" date="2021" name="Microbiol. Spectr.">
        <title>A Single Bacterium Capable of Oxidation and Reduction of Iron at Circumneutral pH.</title>
        <authorList>
            <person name="Kato S."/>
            <person name="Ohkuma M."/>
        </authorList>
    </citation>
    <scope>NUCLEOTIDE SEQUENCE [LARGE SCALE GENOMIC DNA]</scope>
    <source>
        <strain evidence="15 16">MIZ03</strain>
    </source>
</reference>
<dbReference type="PROSITE" id="PS50885">
    <property type="entry name" value="HAMP"/>
    <property type="match status" value="2"/>
</dbReference>
<keyword evidence="11" id="KW-0175">Coiled coil</keyword>
<dbReference type="InterPro" id="IPR041395">
    <property type="entry name" value="McpB_HAMP_3rd"/>
</dbReference>
<feature type="transmembrane region" description="Helical" evidence="12">
    <location>
        <begin position="21"/>
        <end position="40"/>
    </location>
</feature>
<proteinExistence type="inferred from homology"/>
<dbReference type="Pfam" id="PF00672">
    <property type="entry name" value="HAMP"/>
    <property type="match status" value="1"/>
</dbReference>
<dbReference type="Gene3D" id="3.30.450.20">
    <property type="entry name" value="PAS domain"/>
    <property type="match status" value="2"/>
</dbReference>
<dbReference type="PROSITE" id="PS50111">
    <property type="entry name" value="CHEMOTAXIS_TRANSDUC_2"/>
    <property type="match status" value="1"/>
</dbReference>
<dbReference type="EMBL" id="AP024238">
    <property type="protein sequence ID" value="BCO27671.1"/>
    <property type="molecule type" value="Genomic_DNA"/>
</dbReference>
<keyword evidence="12" id="KW-0812">Transmembrane</keyword>
<dbReference type="InterPro" id="IPR051310">
    <property type="entry name" value="MCP_chemotaxis"/>
</dbReference>
<dbReference type="PANTHER" id="PTHR43531:SF11">
    <property type="entry name" value="METHYL-ACCEPTING CHEMOTAXIS PROTEIN 3"/>
    <property type="match status" value="1"/>
</dbReference>
<feature type="domain" description="HAMP" evidence="14">
    <location>
        <begin position="354"/>
        <end position="406"/>
    </location>
</feature>
<evidence type="ECO:0000256" key="9">
    <source>
        <dbReference type="ARBA" id="ARBA00029447"/>
    </source>
</evidence>
<comment type="similarity">
    <text evidence="9">Belongs to the methyl-accepting chemotaxis (MCP) protein family.</text>
</comment>
<dbReference type="InterPro" id="IPR029151">
    <property type="entry name" value="Sensor-like_sf"/>
</dbReference>
<keyword evidence="6" id="KW-0418">Kinase</keyword>
<dbReference type="SUPFAM" id="SSF55785">
    <property type="entry name" value="PYP-like sensor domain (PAS domain)"/>
    <property type="match status" value="1"/>
</dbReference>
<dbReference type="Pfam" id="PF18575">
    <property type="entry name" value="HAMP_N3"/>
    <property type="match status" value="1"/>
</dbReference>
<dbReference type="SUPFAM" id="SSF103190">
    <property type="entry name" value="Sensory domain-like"/>
    <property type="match status" value="1"/>
</dbReference>
<dbReference type="Gene3D" id="1.10.287.950">
    <property type="entry name" value="Methyl-accepting chemotaxis protein"/>
    <property type="match status" value="1"/>
</dbReference>
<dbReference type="SMART" id="SM00304">
    <property type="entry name" value="HAMP"/>
    <property type="match status" value="2"/>
</dbReference>
<evidence type="ECO:0000256" key="12">
    <source>
        <dbReference type="SAM" id="Phobius"/>
    </source>
</evidence>
<keyword evidence="5" id="KW-0547">Nucleotide-binding</keyword>
<dbReference type="CDD" id="cd12912">
    <property type="entry name" value="PDC2_MCP_like"/>
    <property type="match status" value="1"/>
</dbReference>
<evidence type="ECO:0008006" key="17">
    <source>
        <dbReference type="Google" id="ProtNLM"/>
    </source>
</evidence>
<keyword evidence="7" id="KW-0067">ATP-binding</keyword>
<keyword evidence="4" id="KW-0808">Transferase</keyword>
<evidence type="ECO:0000259" key="13">
    <source>
        <dbReference type="PROSITE" id="PS50111"/>
    </source>
</evidence>
<evidence type="ECO:0000256" key="1">
    <source>
        <dbReference type="ARBA" id="ARBA00004370"/>
    </source>
</evidence>
<evidence type="ECO:0000256" key="11">
    <source>
        <dbReference type="SAM" id="Coils"/>
    </source>
</evidence>
<evidence type="ECO:0000256" key="7">
    <source>
        <dbReference type="ARBA" id="ARBA00022840"/>
    </source>
</evidence>
<dbReference type="CDD" id="cd11386">
    <property type="entry name" value="MCP_signal"/>
    <property type="match status" value="1"/>
</dbReference>
<dbReference type="InterPro" id="IPR035965">
    <property type="entry name" value="PAS-like_dom_sf"/>
</dbReference>
<evidence type="ECO:0000256" key="6">
    <source>
        <dbReference type="ARBA" id="ARBA00022777"/>
    </source>
</evidence>
<evidence type="ECO:0000256" key="4">
    <source>
        <dbReference type="ARBA" id="ARBA00022679"/>
    </source>
</evidence>
<sequence length="976" mass="104647">MTPSLTSWHRIGLGAKLALSNFVLVAAVLTLGVLAIGYSISQTIENRATTEVADKTQMLINLIEGTDRDLRVRTNALAKAFQGNLKGTFEMFPASIDIKGQATPTLKLDGKTVNLDFTLVDHFTDMTGAVATVFAKSGDNFVRITTSLKNEKGERAIGTLLDRAHPGYKATMAGVSFTGLATLFGRQYMTQYNPIKDAQGRIVGLSFIGLDFSDYLAALKDSVRGLKIGQTGYFYVLNAKPGDKLGELIIHPASEGKNLLATKDANGREFIKDILAQKNGQIRYPWINPALGETVPREKVVAFAYLKNWDWVVAGGTYVDEYTVEINRLRNMYAIAGLLIVLVITGIWLLLIRRMVVRPMGMVTAAAEKIAQGDLSTTLVTDRQDEVGHLILAMGKMETVLNQFQLAQAEMAHQHNAGNIDHVMPAVSLPGAYGEMAQSINTLVQSHIEVKMKVVDVVTGYAEGRLDIAMARLPGQRARISEAVDKVQYALQQASTAARFNARVKTALDNVSLPVRIADVDGTVIYINHALQTTLRQNAAGFRRQIPGFDTEKVVGGSIGMFYAEPQAAVTRLRNLTTVAHSRLNLGGRLYDLTTTPVNTAEGERLGTVGQWQDVTEQLRAEEDIDKAVQAAACGDLSGRLSLEGKNGFFANLSNGMNQLLDTSEGVMTDVADALSALAKGDLTHRIRRDYQGLFGKVKDSVNTSSDNLTRVMEEVRAAADALTGAANQVSATAQALSQAASEQASSVEQTTSSISLMSASINQNSDNARITNGMATKASTEASDGGHAVSQTVVAMKQIAAKIGIVDDIAYQTNLLALNAAIEAARAGEHGKGFAVVAAEVRKLAERSQEAAKEIGELASQSVTTAERAGKLLDEIVPSIQKTSELVQEITAASSEQSGSITHIGGAMDQLSKATQQNASASEELAATSEELSGQAEQLQQSVAFFKTGDSRHAVNVRHSRLTTPSRLAPPRVVG</sequence>
<dbReference type="RefSeq" id="WP_223903702.1">
    <property type="nucleotide sequence ID" value="NZ_AP024238.1"/>
</dbReference>
<feature type="transmembrane region" description="Helical" evidence="12">
    <location>
        <begin position="332"/>
        <end position="352"/>
    </location>
</feature>
<feature type="coiled-coil region" evidence="11">
    <location>
        <begin position="912"/>
        <end position="943"/>
    </location>
</feature>
<dbReference type="InterPro" id="IPR033462">
    <property type="entry name" value="Cache_3-Cache_2"/>
</dbReference>
<feature type="domain" description="Methyl-accepting transducer" evidence="13">
    <location>
        <begin position="719"/>
        <end position="934"/>
    </location>
</feature>
<dbReference type="Pfam" id="PF00015">
    <property type="entry name" value="MCPsignal"/>
    <property type="match status" value="1"/>
</dbReference>
<dbReference type="SMART" id="SM00283">
    <property type="entry name" value="MA"/>
    <property type="match status" value="1"/>
</dbReference>
<dbReference type="PANTHER" id="PTHR43531">
    <property type="entry name" value="PROTEIN ICFG"/>
    <property type="match status" value="1"/>
</dbReference>
<organism evidence="15 16">
    <name type="scientific">Rhodoferax lithotrophicus</name>
    <dbReference type="NCBI Taxonomy" id="2798804"/>
    <lineage>
        <taxon>Bacteria</taxon>
        <taxon>Pseudomonadati</taxon>
        <taxon>Pseudomonadota</taxon>
        <taxon>Betaproteobacteria</taxon>
        <taxon>Burkholderiales</taxon>
        <taxon>Comamonadaceae</taxon>
        <taxon>Rhodoferax</taxon>
    </lineage>
</organism>
<dbReference type="Pfam" id="PF18947">
    <property type="entry name" value="HAMP_2"/>
    <property type="match status" value="1"/>
</dbReference>
<keyword evidence="3" id="KW-0597">Phosphoprotein</keyword>
<evidence type="ECO:0000256" key="10">
    <source>
        <dbReference type="PROSITE-ProRule" id="PRU00284"/>
    </source>
</evidence>
<keyword evidence="12" id="KW-1133">Transmembrane helix</keyword>
<dbReference type="SUPFAM" id="SSF158472">
    <property type="entry name" value="HAMP domain-like"/>
    <property type="match status" value="1"/>
</dbReference>
<evidence type="ECO:0000256" key="3">
    <source>
        <dbReference type="ARBA" id="ARBA00022553"/>
    </source>
</evidence>